<dbReference type="InParanoid" id="A0A1Y2AYF9"/>
<evidence type="ECO:0000313" key="2">
    <source>
        <dbReference type="EMBL" id="ORY27619.1"/>
    </source>
</evidence>
<name>A0A1Y2AYF9_9TREE</name>
<feature type="compositionally biased region" description="Pro residues" evidence="1">
    <location>
        <begin position="1"/>
        <end position="11"/>
    </location>
</feature>
<sequence>MSKPTDPPPYSSTPAQGSGGILSDSSHHIALQIPDQTYHPGSTVQVKLSVPRSDVNTVDGDVACSLEGYSSVGLMGKSRYQAAQIANAGMGAGGAYAVTAHEDHVFARSSNTIPMTLDKSHAEMGGEQVQFENGLVVPTVRTCDCPGPKENGILPSVPETDMPDRSSVVWKVKVVIKRKGLLKRDIHLSVIISMDLPPNPPLQNPLSFTASRPLSFSNNTLSSPPQLTAELVILRPTKPLTIPFRILLSTTPSPSILSIDDIPPRGDLEVSFSLSRHVWTSGIENSKFNDKGGFQWVGTRVGTLGKGTGNTPGRIGLVQGEKGGEKSRGVLEFEGEYEYLPGQKTVQGCGLAITWSAHVHAQWNKMQSPLSINAPIQLPLV</sequence>
<dbReference type="Proteomes" id="UP000193986">
    <property type="component" value="Unassembled WGS sequence"/>
</dbReference>
<evidence type="ECO:0008006" key="4">
    <source>
        <dbReference type="Google" id="ProtNLM"/>
    </source>
</evidence>
<accession>A0A1Y2AYF9</accession>
<keyword evidence="3" id="KW-1185">Reference proteome</keyword>
<proteinExistence type="predicted"/>
<feature type="region of interest" description="Disordered" evidence="1">
    <location>
        <begin position="1"/>
        <end position="23"/>
    </location>
</feature>
<gene>
    <name evidence="2" type="ORF">BCR39DRAFT_222064</name>
</gene>
<protein>
    <recommendedName>
        <fullName evidence="4">Arrestin-like N-terminal domain-containing protein</fullName>
    </recommendedName>
</protein>
<dbReference type="AlphaFoldDB" id="A0A1Y2AYF9"/>
<organism evidence="2 3">
    <name type="scientific">Naematelia encephala</name>
    <dbReference type="NCBI Taxonomy" id="71784"/>
    <lineage>
        <taxon>Eukaryota</taxon>
        <taxon>Fungi</taxon>
        <taxon>Dikarya</taxon>
        <taxon>Basidiomycota</taxon>
        <taxon>Agaricomycotina</taxon>
        <taxon>Tremellomycetes</taxon>
        <taxon>Tremellales</taxon>
        <taxon>Naemateliaceae</taxon>
        <taxon>Naematelia</taxon>
    </lineage>
</organism>
<dbReference type="OrthoDB" id="2596102at2759"/>
<evidence type="ECO:0000313" key="3">
    <source>
        <dbReference type="Proteomes" id="UP000193986"/>
    </source>
</evidence>
<evidence type="ECO:0000256" key="1">
    <source>
        <dbReference type="SAM" id="MobiDB-lite"/>
    </source>
</evidence>
<comment type="caution">
    <text evidence="2">The sequence shown here is derived from an EMBL/GenBank/DDBJ whole genome shotgun (WGS) entry which is preliminary data.</text>
</comment>
<reference evidence="2 3" key="1">
    <citation type="submission" date="2016-07" db="EMBL/GenBank/DDBJ databases">
        <title>Pervasive Adenine N6-methylation of Active Genes in Fungi.</title>
        <authorList>
            <consortium name="DOE Joint Genome Institute"/>
            <person name="Mondo S.J."/>
            <person name="Dannebaum R.O."/>
            <person name="Kuo R.C."/>
            <person name="Labutti K."/>
            <person name="Haridas S."/>
            <person name="Kuo A."/>
            <person name="Salamov A."/>
            <person name="Ahrendt S.R."/>
            <person name="Lipzen A."/>
            <person name="Sullivan W."/>
            <person name="Andreopoulos W.B."/>
            <person name="Clum A."/>
            <person name="Lindquist E."/>
            <person name="Daum C."/>
            <person name="Ramamoorthy G.K."/>
            <person name="Gryganskyi A."/>
            <person name="Culley D."/>
            <person name="Magnuson J.K."/>
            <person name="James T.Y."/>
            <person name="O'Malley M.A."/>
            <person name="Stajich J.E."/>
            <person name="Spatafora J.W."/>
            <person name="Visel A."/>
            <person name="Grigoriev I.V."/>
        </authorList>
    </citation>
    <scope>NUCLEOTIDE SEQUENCE [LARGE SCALE GENOMIC DNA]</scope>
    <source>
        <strain evidence="2 3">68-887.2</strain>
    </source>
</reference>
<dbReference type="EMBL" id="MCFC01000037">
    <property type="protein sequence ID" value="ORY27619.1"/>
    <property type="molecule type" value="Genomic_DNA"/>
</dbReference>